<dbReference type="Proteomes" id="UP000663586">
    <property type="component" value="Chromosome"/>
</dbReference>
<proteinExistence type="predicted"/>
<dbReference type="PANTHER" id="PTHR35902">
    <property type="entry name" value="S-LAYER DOMAIN-LIKE PROTEIN-RELATED"/>
    <property type="match status" value="1"/>
</dbReference>
<keyword evidence="2" id="KW-0812">Transmembrane</keyword>
<reference evidence="3" key="1">
    <citation type="submission" date="2020-11" db="EMBL/GenBank/DDBJ databases">
        <title>Carbohydrate-dependent, anaerobic sulfur respiration: A novel catabolism in halophilic archaea.</title>
        <authorList>
            <person name="Sorokin D.Y."/>
            <person name="Messina E."/>
            <person name="Smedile F."/>
            <person name="La Cono V."/>
            <person name="Hallsworth J.E."/>
            <person name="Yakimov M.M."/>
        </authorList>
    </citation>
    <scope>NUCLEOTIDE SEQUENCE</scope>
    <source>
        <strain evidence="3">AArc-S</strain>
    </source>
</reference>
<name>A0A897MSU7_9EURY</name>
<keyword evidence="4" id="KW-1185">Reference proteome</keyword>
<dbReference type="InterPro" id="IPR013783">
    <property type="entry name" value="Ig-like_fold"/>
</dbReference>
<keyword evidence="2" id="KW-1133">Transmembrane helix</keyword>
<feature type="region of interest" description="Disordered" evidence="1">
    <location>
        <begin position="46"/>
        <end position="65"/>
    </location>
</feature>
<dbReference type="PANTHER" id="PTHR35902:SF3">
    <property type="entry name" value="NPCBM-ASSOCIATED, NEW3 DOMAIN OF ALPHA-GALACTOSIDASE"/>
    <property type="match status" value="1"/>
</dbReference>
<gene>
    <name evidence="3" type="ORF">AArcS_0034</name>
</gene>
<feature type="transmembrane region" description="Helical" evidence="2">
    <location>
        <begin position="527"/>
        <end position="547"/>
    </location>
</feature>
<dbReference type="AlphaFoldDB" id="A0A897MSU7"/>
<feature type="compositionally biased region" description="Acidic residues" evidence="1">
    <location>
        <begin position="51"/>
        <end position="64"/>
    </location>
</feature>
<keyword evidence="2" id="KW-0472">Membrane</keyword>
<dbReference type="EMBL" id="CP064786">
    <property type="protein sequence ID" value="QSG01276.1"/>
    <property type="molecule type" value="Genomic_DNA"/>
</dbReference>
<accession>A0A897MSU7</accession>
<evidence type="ECO:0000256" key="2">
    <source>
        <dbReference type="SAM" id="Phobius"/>
    </source>
</evidence>
<evidence type="ECO:0000256" key="1">
    <source>
        <dbReference type="SAM" id="MobiDB-lite"/>
    </source>
</evidence>
<evidence type="ECO:0000313" key="3">
    <source>
        <dbReference type="EMBL" id="QSG01276.1"/>
    </source>
</evidence>
<evidence type="ECO:0000313" key="4">
    <source>
        <dbReference type="Proteomes" id="UP000663586"/>
    </source>
</evidence>
<organism evidence="3 4">
    <name type="scientific">Natranaeroarchaeum sulfidigenes</name>
    <dbReference type="NCBI Taxonomy" id="2784880"/>
    <lineage>
        <taxon>Archaea</taxon>
        <taxon>Methanobacteriati</taxon>
        <taxon>Methanobacteriota</taxon>
        <taxon>Stenosarchaea group</taxon>
        <taxon>Halobacteria</taxon>
        <taxon>Halobacteriales</taxon>
        <taxon>Natronoarchaeaceae</taxon>
        <taxon>Natranaeroarchaeum</taxon>
    </lineage>
</organism>
<dbReference type="Gene3D" id="2.60.40.10">
    <property type="entry name" value="Immunoglobulins"/>
    <property type="match status" value="1"/>
</dbReference>
<sequence length="564" mass="61561">MLFLAGVVLVGLAVADETTGSPDIEVYTPDPFVEPGESETVTVDLQNQGSVDDDDGPPGADDDVTTARNVSVELGDDEDVPVDIRTNEQPLSNMPQDAIQSVSFDIDVDQTAEAGTYELPVNVTYTYTPAVDDDDGPDDERTVTEEKSLEIRVDEQARFEGEIDVSEFRVGDTRTATAEITNTGAENASDAVVGFQAQDPNVEAFPEVPDGELSGVPDDGEGDPATVASEVYVGDWEQNETREIDLKVRVDEDALPQENAIRADVEFRDDRGVDRTSREMVLGADVVEEQRFVLDDVESTVRVDDDGFVNGTVKNEGNETVRNAVVQFSEDPSDDIDVLDTGDSETVSPREETSFVGDLKPGETAQFEFRIDASADATAGDRILPMEVRYRNADDDIRTSRTLDAPVTIGEEREEFAVEATDGTFEIDESGTLELTVTNTFGEDVTDVQAKLFTNDPIDSSDDEAFIERLDDGDSETITFEIDVDGSASEKTYPVRVDFQFDDADGDTRLSDTYRIPITAVEGETNWLRIGLLASLVLTAGVGAVAWRYRDGIRTRLPNNDPDE</sequence>
<dbReference type="KEGG" id="hara:AArcS_0034"/>
<protein>
    <submittedName>
        <fullName evidence="3">S-layer protein</fullName>
    </submittedName>
</protein>